<reference evidence="9 10" key="1">
    <citation type="journal article" date="2015" name="Int. J. Syst. Evol. Microbiol.">
        <title>Hyunsoonleella pacifica sp. nov., isolated from seawater of South Pacific Gyre.</title>
        <authorList>
            <person name="Gao X."/>
            <person name="Zhang Z."/>
            <person name="Dai X."/>
            <person name="Zhang X.H."/>
        </authorList>
    </citation>
    <scope>NUCLEOTIDE SEQUENCE [LARGE SCALE GENOMIC DNA]</scope>
    <source>
        <strain evidence="9 10">SW033</strain>
    </source>
</reference>
<feature type="transmembrane region" description="Helical" evidence="7">
    <location>
        <begin position="70"/>
        <end position="93"/>
    </location>
</feature>
<evidence type="ECO:0000256" key="7">
    <source>
        <dbReference type="SAM" id="Phobius"/>
    </source>
</evidence>
<accession>A0A4Q9FS87</accession>
<evidence type="ECO:0000259" key="8">
    <source>
        <dbReference type="Pfam" id="PF01618"/>
    </source>
</evidence>
<evidence type="ECO:0000256" key="6">
    <source>
        <dbReference type="RuleBase" id="RU004057"/>
    </source>
</evidence>
<sequence>MSSTTINKFATSRPKNLYFSTDFLFKSQMRPGIWFLVTSIILILLFLKYFDDYNKGGNLMVTDFTTLTVYLSIFILALYANYLVLSGIASLQVETANAMVIFRDMGDVLRKIRGEERKRIELDEMELFLADNPDKNIAMLRLARGIISDARDRKFDSPAVIMQPYKHESIRYLAKVVTIQKIALQLGITGTFIGLIAAFIELNNNNIGDSSLADIIIPSLKYAFITSIAGLIAAIAIGILMLLYRKMQDKFFRQMEYATQTMIALARNSINKDDFINEFGQLNNALDQVQKRIYDQSREVADQTSNISNGLSKLNEVKNEFYNFLGQLSDEEKTFLKEIRDYHRNISPQKISENLKESFTGTVTSIAGLLEDNLTKNIKKYDVLHESVDQTNDSLIKLNTHLGDQNSQIKAISNLLSDIGKNFENSMDKIANSQYEFIDKITGSHVSSELSANMVQASSDISKSLSNQLTGLQKDLGQFKNELRVFNKNVNAYFDSRKKLENLLYKTLAFTVGITGTALIVKWVFF</sequence>
<feature type="transmembrane region" description="Helical" evidence="7">
    <location>
        <begin position="182"/>
        <end position="202"/>
    </location>
</feature>
<feature type="domain" description="MotA/TolQ/ExbB proton channel" evidence="8">
    <location>
        <begin position="172"/>
        <end position="255"/>
    </location>
</feature>
<keyword evidence="6" id="KW-0653">Protein transport</keyword>
<feature type="transmembrane region" description="Helical" evidence="7">
    <location>
        <begin position="33"/>
        <end position="50"/>
    </location>
</feature>
<keyword evidence="10" id="KW-1185">Reference proteome</keyword>
<evidence type="ECO:0000256" key="5">
    <source>
        <dbReference type="ARBA" id="ARBA00023136"/>
    </source>
</evidence>
<proteinExistence type="inferred from homology"/>
<feature type="transmembrane region" description="Helical" evidence="7">
    <location>
        <begin position="503"/>
        <end position="525"/>
    </location>
</feature>
<keyword evidence="6" id="KW-0813">Transport</keyword>
<evidence type="ECO:0000256" key="3">
    <source>
        <dbReference type="ARBA" id="ARBA00022692"/>
    </source>
</evidence>
<organism evidence="9 10">
    <name type="scientific">Hyunsoonleella pacifica</name>
    <dbReference type="NCBI Taxonomy" id="1080224"/>
    <lineage>
        <taxon>Bacteria</taxon>
        <taxon>Pseudomonadati</taxon>
        <taxon>Bacteroidota</taxon>
        <taxon>Flavobacteriia</taxon>
        <taxon>Flavobacteriales</taxon>
        <taxon>Flavobacteriaceae</taxon>
    </lineage>
</organism>
<keyword evidence="2" id="KW-1003">Cell membrane</keyword>
<name>A0A4Q9FS87_9FLAO</name>
<comment type="similarity">
    <text evidence="6">Belongs to the exbB/tolQ family.</text>
</comment>
<dbReference type="RefSeq" id="WP_130935359.1">
    <property type="nucleotide sequence ID" value="NZ_BMEE01000001.1"/>
</dbReference>
<keyword evidence="4 7" id="KW-1133">Transmembrane helix</keyword>
<evidence type="ECO:0000256" key="2">
    <source>
        <dbReference type="ARBA" id="ARBA00022475"/>
    </source>
</evidence>
<dbReference type="EMBL" id="SIRS01000001">
    <property type="protein sequence ID" value="TBN18843.1"/>
    <property type="molecule type" value="Genomic_DNA"/>
</dbReference>
<comment type="subcellular location">
    <subcellularLocation>
        <location evidence="1">Cell membrane</location>
        <topology evidence="1">Multi-pass membrane protein</topology>
    </subcellularLocation>
    <subcellularLocation>
        <location evidence="6">Membrane</location>
        <topology evidence="6">Multi-pass membrane protein</topology>
    </subcellularLocation>
</comment>
<keyword evidence="5 7" id="KW-0472">Membrane</keyword>
<comment type="caution">
    <text evidence="9">The sequence shown here is derived from an EMBL/GenBank/DDBJ whole genome shotgun (WGS) entry which is preliminary data.</text>
</comment>
<dbReference type="InterPro" id="IPR002898">
    <property type="entry name" value="MotA_ExbB_proton_chnl"/>
</dbReference>
<evidence type="ECO:0000256" key="1">
    <source>
        <dbReference type="ARBA" id="ARBA00004651"/>
    </source>
</evidence>
<gene>
    <name evidence="9" type="ORF">EYD46_01905</name>
</gene>
<evidence type="ECO:0000313" key="9">
    <source>
        <dbReference type="EMBL" id="TBN18843.1"/>
    </source>
</evidence>
<evidence type="ECO:0000256" key="4">
    <source>
        <dbReference type="ARBA" id="ARBA00022989"/>
    </source>
</evidence>
<keyword evidence="3 7" id="KW-0812">Transmembrane</keyword>
<protein>
    <recommendedName>
        <fullName evidence="8">MotA/TolQ/ExbB proton channel domain-containing protein</fullName>
    </recommendedName>
</protein>
<dbReference type="AlphaFoldDB" id="A0A4Q9FS87"/>
<dbReference type="GO" id="GO:0015031">
    <property type="term" value="P:protein transport"/>
    <property type="evidence" value="ECO:0007669"/>
    <property type="project" value="UniProtKB-KW"/>
</dbReference>
<feature type="transmembrane region" description="Helical" evidence="7">
    <location>
        <begin position="222"/>
        <end position="244"/>
    </location>
</feature>
<dbReference type="Pfam" id="PF01618">
    <property type="entry name" value="MotA_ExbB"/>
    <property type="match status" value="1"/>
</dbReference>
<evidence type="ECO:0000313" key="10">
    <source>
        <dbReference type="Proteomes" id="UP000292372"/>
    </source>
</evidence>
<dbReference type="OrthoDB" id="9821028at2"/>
<dbReference type="Proteomes" id="UP000292372">
    <property type="component" value="Unassembled WGS sequence"/>
</dbReference>
<dbReference type="GO" id="GO:0005886">
    <property type="term" value="C:plasma membrane"/>
    <property type="evidence" value="ECO:0007669"/>
    <property type="project" value="UniProtKB-SubCell"/>
</dbReference>